<evidence type="ECO:0000256" key="7">
    <source>
        <dbReference type="ARBA" id="ARBA00023141"/>
    </source>
</evidence>
<dbReference type="InterPro" id="IPR044643">
    <property type="entry name" value="TrpF_fam"/>
</dbReference>
<dbReference type="InterPro" id="IPR013785">
    <property type="entry name" value="Aldolase_TIM"/>
</dbReference>
<dbReference type="GO" id="GO:0004640">
    <property type="term" value="F:phosphoribosylanthranilate isomerase activity"/>
    <property type="evidence" value="ECO:0007669"/>
    <property type="project" value="UniProtKB-UniRule"/>
</dbReference>
<proteinExistence type="inferred from homology"/>
<sequence>MEEREDAMSIAVKICGLKTPEDAHVAIQAGADLLGCVFFPPSPRNVSAKQAAEVFDMVGDADVLKVGLFVNPSDDELMSVLNQVRLDLIQFHGDESPERVEEVRQTFGLPVMKALPIETTEDVEKARTYDGVADRLLFDAKPPKGATRPGGNAIAFDWSLLRDTQWTVPWMLAGGLTVDNVLDAVKQSGCKAVDVSSGVEAEKGVKSPELIEAFLKAVKG</sequence>
<dbReference type="PANTHER" id="PTHR42894:SF1">
    <property type="entry name" value="N-(5'-PHOSPHORIBOSYL)ANTHRANILATE ISOMERASE"/>
    <property type="match status" value="1"/>
</dbReference>
<comment type="caution">
    <text evidence="11">The sequence shown here is derived from an EMBL/GenBank/DDBJ whole genome shotgun (WGS) entry which is preliminary data.</text>
</comment>
<gene>
    <name evidence="9 11" type="primary">trpF</name>
    <name evidence="11" type="ORF">GCM10011332_15200</name>
</gene>
<feature type="domain" description="N-(5'phosphoribosyl) anthranilate isomerase (PRAI)" evidence="10">
    <location>
        <begin position="12"/>
        <end position="216"/>
    </location>
</feature>
<evidence type="ECO:0000256" key="4">
    <source>
        <dbReference type="ARBA" id="ARBA00022272"/>
    </source>
</evidence>
<dbReference type="Gene3D" id="3.20.20.70">
    <property type="entry name" value="Aldolase class I"/>
    <property type="match status" value="1"/>
</dbReference>
<dbReference type="InterPro" id="IPR011060">
    <property type="entry name" value="RibuloseP-bd_barrel"/>
</dbReference>
<evidence type="ECO:0000313" key="11">
    <source>
        <dbReference type="EMBL" id="GGF62321.1"/>
    </source>
</evidence>
<comment type="catalytic activity">
    <reaction evidence="1 9">
        <text>N-(5-phospho-beta-D-ribosyl)anthranilate = 1-(2-carboxyphenylamino)-1-deoxy-D-ribulose 5-phosphate</text>
        <dbReference type="Rhea" id="RHEA:21540"/>
        <dbReference type="ChEBI" id="CHEBI:18277"/>
        <dbReference type="ChEBI" id="CHEBI:58613"/>
        <dbReference type="EC" id="5.3.1.24"/>
    </reaction>
</comment>
<dbReference type="NCBIfam" id="NF002295">
    <property type="entry name" value="PRK01222.1-1"/>
    <property type="match status" value="1"/>
</dbReference>
<evidence type="ECO:0000259" key="10">
    <source>
        <dbReference type="Pfam" id="PF00697"/>
    </source>
</evidence>
<evidence type="ECO:0000256" key="3">
    <source>
        <dbReference type="ARBA" id="ARBA00012572"/>
    </source>
</evidence>
<organism evidence="11 12">
    <name type="scientific">Terasakiella brassicae</name>
    <dbReference type="NCBI Taxonomy" id="1634917"/>
    <lineage>
        <taxon>Bacteria</taxon>
        <taxon>Pseudomonadati</taxon>
        <taxon>Pseudomonadota</taxon>
        <taxon>Alphaproteobacteria</taxon>
        <taxon>Rhodospirillales</taxon>
        <taxon>Terasakiellaceae</taxon>
        <taxon>Terasakiella</taxon>
    </lineage>
</organism>
<dbReference type="InterPro" id="IPR001240">
    <property type="entry name" value="PRAI_dom"/>
</dbReference>
<dbReference type="HAMAP" id="MF_00135">
    <property type="entry name" value="PRAI"/>
    <property type="match status" value="1"/>
</dbReference>
<keyword evidence="5 9" id="KW-0028">Amino-acid biosynthesis</keyword>
<dbReference type="Proteomes" id="UP000632498">
    <property type="component" value="Unassembled WGS sequence"/>
</dbReference>
<protein>
    <recommendedName>
        <fullName evidence="4 9">N-(5'-phosphoribosyl)anthranilate isomerase</fullName>
        <shortName evidence="9">PRAI</shortName>
        <ecNumber evidence="3 9">5.3.1.24</ecNumber>
    </recommendedName>
</protein>
<dbReference type="AlphaFoldDB" id="A0A917FB49"/>
<dbReference type="GO" id="GO:0000162">
    <property type="term" value="P:L-tryptophan biosynthetic process"/>
    <property type="evidence" value="ECO:0007669"/>
    <property type="project" value="UniProtKB-UniRule"/>
</dbReference>
<reference evidence="11" key="2">
    <citation type="submission" date="2020-09" db="EMBL/GenBank/DDBJ databases">
        <authorList>
            <person name="Sun Q."/>
            <person name="Zhou Y."/>
        </authorList>
    </citation>
    <scope>NUCLEOTIDE SEQUENCE</scope>
    <source>
        <strain evidence="11">CGMCC 1.15254</strain>
    </source>
</reference>
<dbReference type="SUPFAM" id="SSF51366">
    <property type="entry name" value="Ribulose-phoshate binding barrel"/>
    <property type="match status" value="1"/>
</dbReference>
<dbReference type="CDD" id="cd00405">
    <property type="entry name" value="PRAI"/>
    <property type="match status" value="1"/>
</dbReference>
<name>A0A917FB49_9PROT</name>
<evidence type="ECO:0000256" key="1">
    <source>
        <dbReference type="ARBA" id="ARBA00001164"/>
    </source>
</evidence>
<dbReference type="EC" id="5.3.1.24" evidence="3 9"/>
<keyword evidence="6 9" id="KW-0822">Tryptophan biosynthesis</keyword>
<comment type="pathway">
    <text evidence="2 9">Amino-acid biosynthesis; L-tryptophan biosynthesis; L-tryptophan from chorismate: step 3/5.</text>
</comment>
<evidence type="ECO:0000256" key="9">
    <source>
        <dbReference type="HAMAP-Rule" id="MF_00135"/>
    </source>
</evidence>
<dbReference type="PANTHER" id="PTHR42894">
    <property type="entry name" value="N-(5'-PHOSPHORIBOSYL)ANTHRANILATE ISOMERASE"/>
    <property type="match status" value="1"/>
</dbReference>
<dbReference type="EMBL" id="BMHV01000009">
    <property type="protein sequence ID" value="GGF62321.1"/>
    <property type="molecule type" value="Genomic_DNA"/>
</dbReference>
<comment type="similarity">
    <text evidence="9">Belongs to the TrpF family.</text>
</comment>
<evidence type="ECO:0000256" key="8">
    <source>
        <dbReference type="ARBA" id="ARBA00023235"/>
    </source>
</evidence>
<keyword evidence="7 9" id="KW-0057">Aromatic amino acid biosynthesis</keyword>
<dbReference type="Pfam" id="PF00697">
    <property type="entry name" value="PRAI"/>
    <property type="match status" value="1"/>
</dbReference>
<evidence type="ECO:0000256" key="2">
    <source>
        <dbReference type="ARBA" id="ARBA00004664"/>
    </source>
</evidence>
<keyword evidence="8 9" id="KW-0413">Isomerase</keyword>
<evidence type="ECO:0000256" key="5">
    <source>
        <dbReference type="ARBA" id="ARBA00022605"/>
    </source>
</evidence>
<reference evidence="11" key="1">
    <citation type="journal article" date="2014" name="Int. J. Syst. Evol. Microbiol.">
        <title>Complete genome sequence of Corynebacterium casei LMG S-19264T (=DSM 44701T), isolated from a smear-ripened cheese.</title>
        <authorList>
            <consortium name="US DOE Joint Genome Institute (JGI-PGF)"/>
            <person name="Walter F."/>
            <person name="Albersmeier A."/>
            <person name="Kalinowski J."/>
            <person name="Ruckert C."/>
        </authorList>
    </citation>
    <scope>NUCLEOTIDE SEQUENCE</scope>
    <source>
        <strain evidence="11">CGMCC 1.15254</strain>
    </source>
</reference>
<accession>A0A917FB49</accession>
<evidence type="ECO:0000313" key="12">
    <source>
        <dbReference type="Proteomes" id="UP000632498"/>
    </source>
</evidence>
<evidence type="ECO:0000256" key="6">
    <source>
        <dbReference type="ARBA" id="ARBA00022822"/>
    </source>
</evidence>
<keyword evidence="12" id="KW-1185">Reference proteome</keyword>